<feature type="chain" id="PRO_5045651360" evidence="1">
    <location>
        <begin position="22"/>
        <end position="307"/>
    </location>
</feature>
<reference evidence="2 3" key="1">
    <citation type="submission" date="2024-09" db="EMBL/GenBank/DDBJ databases">
        <authorList>
            <person name="Sun Q."/>
            <person name="Mori K."/>
        </authorList>
    </citation>
    <scope>NUCLEOTIDE SEQUENCE [LARGE SCALE GENOMIC DNA]</scope>
    <source>
        <strain evidence="2 3">CECT 7682</strain>
    </source>
</reference>
<dbReference type="InterPro" id="IPR018707">
    <property type="entry name" value="LpxR"/>
</dbReference>
<organism evidence="2 3">
    <name type="scientific">Echinicola jeungdonensis</name>
    <dbReference type="NCBI Taxonomy" id="709343"/>
    <lineage>
        <taxon>Bacteria</taxon>
        <taxon>Pseudomonadati</taxon>
        <taxon>Bacteroidota</taxon>
        <taxon>Cytophagia</taxon>
        <taxon>Cytophagales</taxon>
        <taxon>Cyclobacteriaceae</taxon>
        <taxon>Echinicola</taxon>
    </lineage>
</organism>
<accession>A0ABV5J3L6</accession>
<dbReference type="Pfam" id="PF09982">
    <property type="entry name" value="LpxR"/>
    <property type="match status" value="1"/>
</dbReference>
<protein>
    <submittedName>
        <fullName evidence="2">Lipid A deacylase LpxR family protein</fullName>
    </submittedName>
</protein>
<evidence type="ECO:0000313" key="2">
    <source>
        <dbReference type="EMBL" id="MFB9210569.1"/>
    </source>
</evidence>
<keyword evidence="1" id="KW-0732">Signal</keyword>
<dbReference type="InterPro" id="IPR037107">
    <property type="entry name" value="Put_OMP_sf"/>
</dbReference>
<dbReference type="EMBL" id="JBHMEW010000008">
    <property type="protein sequence ID" value="MFB9210569.1"/>
    <property type="molecule type" value="Genomic_DNA"/>
</dbReference>
<dbReference type="RefSeq" id="WP_353959617.1">
    <property type="nucleotide sequence ID" value="NZ_JAUFQT010000001.1"/>
</dbReference>
<comment type="caution">
    <text evidence="2">The sequence shown here is derived from an EMBL/GenBank/DDBJ whole genome shotgun (WGS) entry which is preliminary data.</text>
</comment>
<evidence type="ECO:0000313" key="3">
    <source>
        <dbReference type="Proteomes" id="UP001589654"/>
    </source>
</evidence>
<feature type="signal peptide" evidence="1">
    <location>
        <begin position="1"/>
        <end position="21"/>
    </location>
</feature>
<evidence type="ECO:0000256" key="1">
    <source>
        <dbReference type="SAM" id="SignalP"/>
    </source>
</evidence>
<dbReference type="Proteomes" id="UP001589654">
    <property type="component" value="Unassembled WGS sequence"/>
</dbReference>
<proteinExistence type="predicted"/>
<sequence>MNQPKRTIFLSFFLFCSFYWAKGQGNMPVENHHQVFLQVDNDAFAFMHFDRYYTHGMHLGYIFQVSSNGRLKTRLTQQIYTPEFYTAKSKKYYDRPFAGVFYGKIGYQWLFASGWLEGNLLLGRVGPGAKAEEVQTWYHSLLGFPQPRGWNSQVESGGLSNLDFSGAYGIARGGNFDFWLASQFSWGNFEKSLTFSPSLRLGKLAPTIRASEISGARTGSTGSHETYVQLGAIFQKVFWNASVQGADTTKEINLDMMTPSPGSQEYYLRLVLSYPHFGVSYKVYYRTKETLISKGQFVGSIHFSYLF</sequence>
<gene>
    <name evidence="2" type="ORF">ACFFUR_02025</name>
</gene>
<keyword evidence="3" id="KW-1185">Reference proteome</keyword>
<dbReference type="Gene3D" id="2.40.128.140">
    <property type="entry name" value="Outer membrane protein"/>
    <property type="match status" value="1"/>
</dbReference>
<name>A0ABV5J3L6_9BACT</name>